<feature type="non-terminal residue" evidence="2">
    <location>
        <position position="76"/>
    </location>
</feature>
<proteinExistence type="predicted"/>
<organism evidence="2">
    <name type="scientific">uncultured Solirubrobacteraceae bacterium</name>
    <dbReference type="NCBI Taxonomy" id="1162706"/>
    <lineage>
        <taxon>Bacteria</taxon>
        <taxon>Bacillati</taxon>
        <taxon>Actinomycetota</taxon>
        <taxon>Thermoleophilia</taxon>
        <taxon>Solirubrobacterales</taxon>
        <taxon>Solirubrobacteraceae</taxon>
        <taxon>environmental samples</taxon>
    </lineage>
</organism>
<protein>
    <submittedName>
        <fullName evidence="2">Carbon storage regulator</fullName>
    </submittedName>
</protein>
<evidence type="ECO:0000256" key="1">
    <source>
        <dbReference type="SAM" id="MobiDB-lite"/>
    </source>
</evidence>
<feature type="compositionally biased region" description="Basic residues" evidence="1">
    <location>
        <begin position="56"/>
        <end position="69"/>
    </location>
</feature>
<feature type="non-terminal residue" evidence="2">
    <location>
        <position position="1"/>
    </location>
</feature>
<sequence>AGPDTQVQPVDHDRRRHRGLGAVDHGREGAHRNPGSARHPGVPPRGVPRDPAGERRGRHVGARRGRRRAQAPLEPL</sequence>
<accession>A0A6J4SJX9</accession>
<dbReference type="EMBL" id="CADCVS010000220">
    <property type="protein sequence ID" value="CAA9495371.1"/>
    <property type="molecule type" value="Genomic_DNA"/>
</dbReference>
<gene>
    <name evidence="2" type="ORF">AVDCRST_MAG30-1619</name>
</gene>
<feature type="region of interest" description="Disordered" evidence="1">
    <location>
        <begin position="1"/>
        <end position="76"/>
    </location>
</feature>
<dbReference type="AlphaFoldDB" id="A0A6J4SJX9"/>
<evidence type="ECO:0000313" key="2">
    <source>
        <dbReference type="EMBL" id="CAA9495371.1"/>
    </source>
</evidence>
<name>A0A6J4SJX9_9ACTN</name>
<reference evidence="2" key="1">
    <citation type="submission" date="2020-02" db="EMBL/GenBank/DDBJ databases">
        <authorList>
            <person name="Meier V. D."/>
        </authorList>
    </citation>
    <scope>NUCLEOTIDE SEQUENCE</scope>
    <source>
        <strain evidence="2">AVDCRST_MAG30</strain>
    </source>
</reference>